<evidence type="ECO:0000256" key="3">
    <source>
        <dbReference type="PROSITE-ProRule" id="PRU00221"/>
    </source>
</evidence>
<dbReference type="Pfam" id="PF00400">
    <property type="entry name" value="WD40"/>
    <property type="match status" value="6"/>
</dbReference>
<dbReference type="eggNOG" id="KOG0274">
    <property type="taxonomic scope" value="Eukaryota"/>
</dbReference>
<dbReference type="PRINTS" id="PR00320">
    <property type="entry name" value="GPROTEINBRPT"/>
</dbReference>
<evidence type="ECO:0000313" key="5">
    <source>
        <dbReference type="EnsemblProtists" id="PYU1_T008581"/>
    </source>
</evidence>
<dbReference type="InterPro" id="IPR036322">
    <property type="entry name" value="WD40_repeat_dom_sf"/>
</dbReference>
<dbReference type="AlphaFoldDB" id="K3WUD4"/>
<evidence type="ECO:0000256" key="1">
    <source>
        <dbReference type="ARBA" id="ARBA00022574"/>
    </source>
</evidence>
<dbReference type="PROSITE" id="PS00678">
    <property type="entry name" value="WD_REPEATS_1"/>
    <property type="match status" value="1"/>
</dbReference>
<keyword evidence="2" id="KW-0677">Repeat</keyword>
<organism evidence="5 6">
    <name type="scientific">Globisporangium ultimum (strain ATCC 200006 / CBS 805.95 / DAOM BR144)</name>
    <name type="common">Pythium ultimum</name>
    <dbReference type="NCBI Taxonomy" id="431595"/>
    <lineage>
        <taxon>Eukaryota</taxon>
        <taxon>Sar</taxon>
        <taxon>Stramenopiles</taxon>
        <taxon>Oomycota</taxon>
        <taxon>Peronosporomycetes</taxon>
        <taxon>Pythiales</taxon>
        <taxon>Pythiaceae</taxon>
        <taxon>Globisporangium</taxon>
    </lineage>
</organism>
<evidence type="ECO:0000256" key="2">
    <source>
        <dbReference type="ARBA" id="ARBA00022737"/>
    </source>
</evidence>
<dbReference type="PROSITE" id="PS50294">
    <property type="entry name" value="WD_REPEATS_REGION"/>
    <property type="match status" value="2"/>
</dbReference>
<reference evidence="5" key="3">
    <citation type="submission" date="2015-02" db="UniProtKB">
        <authorList>
            <consortium name="EnsemblProtists"/>
        </authorList>
    </citation>
    <scope>IDENTIFICATION</scope>
    <source>
        <strain evidence="5">DAOM BR144</strain>
    </source>
</reference>
<dbReference type="EnsemblProtists" id="PYU1_T008581">
    <property type="protein sequence ID" value="PYU1_T008581"/>
    <property type="gene ID" value="PYU1_G008565"/>
</dbReference>
<feature type="compositionally biased region" description="Basic and acidic residues" evidence="4">
    <location>
        <begin position="152"/>
        <end position="176"/>
    </location>
</feature>
<feature type="repeat" description="WD" evidence="3">
    <location>
        <begin position="203"/>
        <end position="243"/>
    </location>
</feature>
<keyword evidence="6" id="KW-1185">Reference proteome</keyword>
<dbReference type="InterPro" id="IPR020472">
    <property type="entry name" value="WD40_PAC1"/>
</dbReference>
<dbReference type="PANTHER" id="PTHR19848">
    <property type="entry name" value="WD40 REPEAT PROTEIN"/>
    <property type="match status" value="1"/>
</dbReference>
<dbReference type="VEuPathDB" id="FungiDB:PYU1_G008565"/>
<feature type="repeat" description="WD" evidence="3">
    <location>
        <begin position="244"/>
        <end position="274"/>
    </location>
</feature>
<dbReference type="InterPro" id="IPR015943">
    <property type="entry name" value="WD40/YVTN_repeat-like_dom_sf"/>
</dbReference>
<dbReference type="EMBL" id="GL376613">
    <property type="status" value="NOT_ANNOTATED_CDS"/>
    <property type="molecule type" value="Genomic_DNA"/>
</dbReference>
<evidence type="ECO:0000313" key="6">
    <source>
        <dbReference type="Proteomes" id="UP000019132"/>
    </source>
</evidence>
<feature type="region of interest" description="Disordered" evidence="4">
    <location>
        <begin position="152"/>
        <end position="177"/>
    </location>
</feature>
<dbReference type="InterPro" id="IPR001680">
    <property type="entry name" value="WD40_rpt"/>
</dbReference>
<feature type="repeat" description="WD" evidence="3">
    <location>
        <begin position="285"/>
        <end position="317"/>
    </location>
</feature>
<dbReference type="SMART" id="SM00320">
    <property type="entry name" value="WD40"/>
    <property type="match status" value="7"/>
</dbReference>
<feature type="repeat" description="WD" evidence="3">
    <location>
        <begin position="539"/>
        <end position="554"/>
    </location>
</feature>
<dbReference type="Proteomes" id="UP000019132">
    <property type="component" value="Unassembled WGS sequence"/>
</dbReference>
<dbReference type="PANTHER" id="PTHR19848:SF8">
    <property type="entry name" value="F-BOX AND WD REPEAT DOMAIN CONTAINING 7"/>
    <property type="match status" value="1"/>
</dbReference>
<protein>
    <submittedName>
        <fullName evidence="5">Uncharacterized protein</fullName>
    </submittedName>
</protein>
<reference evidence="6" key="2">
    <citation type="submission" date="2010-04" db="EMBL/GenBank/DDBJ databases">
        <authorList>
            <person name="Buell R."/>
            <person name="Hamilton J."/>
            <person name="Hostetler J."/>
        </authorList>
    </citation>
    <scope>NUCLEOTIDE SEQUENCE [LARGE SCALE GENOMIC DNA]</scope>
    <source>
        <strain evidence="6">DAOM:BR144</strain>
    </source>
</reference>
<proteinExistence type="predicted"/>
<sequence length="554" mass="61175">MWFGLAPSPAPSPSRAWHPPPCTCVRHRGASTQGHHHAAAAAAPPRHSMLSSRKQHEDFVPHDDAGATLKHDLVRVPYPTALHGLTASPRVMRKQEEQQSAASIPCHPLFSRKKTRQQEQSALSLQIHDVGPRVTTTMGAAQRDAIGDHPVEKEHHEPAASDSHQPEHAPADHMSVDMDGNNAVAVEFAYRADNKRLNTPENLVGHTSSVCFVAAKDDRFLVSCSIDGSVKVWSRSTYACLHTLFGHKDNVSCIDLHARWLVSGSHDTTLRVYNCLDSFRCLHVLRGHTAHITKVHLPLSLPQHIVSCSDDATIRIWHGEHGHCVFVLRDHSSRITCFHMDGEKVCSGAADAAICFWDIRGINDSNNNSSSSRTHHQQQQQTNKSSQEIHATQAFYVHNATVQALVATSSIEGTLLLSGSSDGTIHLFNFHTMDYIGQLDDVHSPIYSMCLLSHGRLVCSTGDGRLLQYSDLYSHPLEKSELRLAPAWISSLQLRGEMLVCSSEGLLYIVDIEQLRVHTVIDTMHGFVNSVGWLHANTLISGGQDNVIKIWHIA</sequence>
<dbReference type="InterPro" id="IPR019775">
    <property type="entry name" value="WD40_repeat_CS"/>
</dbReference>
<dbReference type="CDD" id="cd00200">
    <property type="entry name" value="WD40"/>
    <property type="match status" value="1"/>
</dbReference>
<dbReference type="PROSITE" id="PS50082">
    <property type="entry name" value="WD_REPEATS_2"/>
    <property type="match status" value="4"/>
</dbReference>
<evidence type="ECO:0000256" key="4">
    <source>
        <dbReference type="SAM" id="MobiDB-lite"/>
    </source>
</evidence>
<reference evidence="6" key="1">
    <citation type="journal article" date="2010" name="Genome Biol.">
        <title>Genome sequence of the necrotrophic plant pathogen Pythium ultimum reveals original pathogenicity mechanisms and effector repertoire.</title>
        <authorList>
            <person name="Levesque C.A."/>
            <person name="Brouwer H."/>
            <person name="Cano L."/>
            <person name="Hamilton J.P."/>
            <person name="Holt C."/>
            <person name="Huitema E."/>
            <person name="Raffaele S."/>
            <person name="Robideau G.P."/>
            <person name="Thines M."/>
            <person name="Win J."/>
            <person name="Zerillo M.M."/>
            <person name="Beakes G.W."/>
            <person name="Boore J.L."/>
            <person name="Busam D."/>
            <person name="Dumas B."/>
            <person name="Ferriera S."/>
            <person name="Fuerstenberg S.I."/>
            <person name="Gachon C.M."/>
            <person name="Gaulin E."/>
            <person name="Govers F."/>
            <person name="Grenville-Briggs L."/>
            <person name="Horner N."/>
            <person name="Hostetler J."/>
            <person name="Jiang R.H."/>
            <person name="Johnson J."/>
            <person name="Krajaejun T."/>
            <person name="Lin H."/>
            <person name="Meijer H.J."/>
            <person name="Moore B."/>
            <person name="Morris P."/>
            <person name="Phuntmart V."/>
            <person name="Puiu D."/>
            <person name="Shetty J."/>
            <person name="Stajich J.E."/>
            <person name="Tripathy S."/>
            <person name="Wawra S."/>
            <person name="van West P."/>
            <person name="Whitty B.R."/>
            <person name="Coutinho P.M."/>
            <person name="Henrissat B."/>
            <person name="Martin F."/>
            <person name="Thomas P.D."/>
            <person name="Tyler B.M."/>
            <person name="De Vries R.P."/>
            <person name="Kamoun S."/>
            <person name="Yandell M."/>
            <person name="Tisserat N."/>
            <person name="Buell C.R."/>
        </authorList>
    </citation>
    <scope>NUCLEOTIDE SEQUENCE</scope>
    <source>
        <strain evidence="6">DAOM:BR144</strain>
    </source>
</reference>
<dbReference type="STRING" id="431595.K3WUD4"/>
<accession>K3WUD4</accession>
<dbReference type="SUPFAM" id="SSF50978">
    <property type="entry name" value="WD40 repeat-like"/>
    <property type="match status" value="1"/>
</dbReference>
<dbReference type="HOGENOM" id="CLU_492199_0_0_1"/>
<name>K3WUD4_GLOUD</name>
<dbReference type="InParanoid" id="K3WUD4"/>
<dbReference type="Gene3D" id="2.130.10.10">
    <property type="entry name" value="YVTN repeat-like/Quinoprotein amine dehydrogenase"/>
    <property type="match status" value="2"/>
</dbReference>
<keyword evidence="1 3" id="KW-0853">WD repeat</keyword>